<sequence>MSRILSIVLFFSLMGGVLAPSSWGSCGDWLQHSGDSAVPSPSASAESDLASLPANPAVPCSGPNCGKSPAGPIPATPLPSVERQHIEAAWLRNGQFESLIPLGFVASDEPRPAPQACIDEIFRPPSI</sequence>
<name>A0A517NJZ7_9BACT</name>
<evidence type="ECO:0000313" key="2">
    <source>
        <dbReference type="Proteomes" id="UP000318538"/>
    </source>
</evidence>
<dbReference type="AlphaFoldDB" id="A0A517NJZ7"/>
<evidence type="ECO:0000313" key="1">
    <source>
        <dbReference type="EMBL" id="QDT07363.1"/>
    </source>
</evidence>
<dbReference type="KEGG" id="rlc:K227x_57900"/>
<dbReference type="PROSITE" id="PS51257">
    <property type="entry name" value="PROKAR_LIPOPROTEIN"/>
    <property type="match status" value="1"/>
</dbReference>
<reference evidence="1 2" key="1">
    <citation type="submission" date="2019-02" db="EMBL/GenBank/DDBJ databases">
        <title>Deep-cultivation of Planctomycetes and their phenomic and genomic characterization uncovers novel biology.</title>
        <authorList>
            <person name="Wiegand S."/>
            <person name="Jogler M."/>
            <person name="Boedeker C."/>
            <person name="Pinto D."/>
            <person name="Vollmers J."/>
            <person name="Rivas-Marin E."/>
            <person name="Kohn T."/>
            <person name="Peeters S.H."/>
            <person name="Heuer A."/>
            <person name="Rast P."/>
            <person name="Oberbeckmann S."/>
            <person name="Bunk B."/>
            <person name="Jeske O."/>
            <person name="Meyerdierks A."/>
            <person name="Storesund J.E."/>
            <person name="Kallscheuer N."/>
            <person name="Luecker S."/>
            <person name="Lage O.M."/>
            <person name="Pohl T."/>
            <person name="Merkel B.J."/>
            <person name="Hornburger P."/>
            <person name="Mueller R.-W."/>
            <person name="Bruemmer F."/>
            <person name="Labrenz M."/>
            <person name="Spormann A.M."/>
            <person name="Op den Camp H."/>
            <person name="Overmann J."/>
            <person name="Amann R."/>
            <person name="Jetten M.S.M."/>
            <person name="Mascher T."/>
            <person name="Medema M.H."/>
            <person name="Devos D.P."/>
            <person name="Kaster A.-K."/>
            <person name="Ovreas L."/>
            <person name="Rohde M."/>
            <person name="Galperin M.Y."/>
            <person name="Jogler C."/>
        </authorList>
    </citation>
    <scope>NUCLEOTIDE SEQUENCE [LARGE SCALE GENOMIC DNA]</scope>
    <source>
        <strain evidence="1 2">K22_7</strain>
    </source>
</reference>
<keyword evidence="2" id="KW-1185">Reference proteome</keyword>
<dbReference type="Proteomes" id="UP000318538">
    <property type="component" value="Chromosome"/>
</dbReference>
<dbReference type="EMBL" id="CP036525">
    <property type="protein sequence ID" value="QDT07363.1"/>
    <property type="molecule type" value="Genomic_DNA"/>
</dbReference>
<protein>
    <submittedName>
        <fullName evidence="1">Uncharacterized protein</fullName>
    </submittedName>
</protein>
<dbReference type="OrthoDB" id="287056at2"/>
<organism evidence="1 2">
    <name type="scientific">Rubripirellula lacrimiformis</name>
    <dbReference type="NCBI Taxonomy" id="1930273"/>
    <lineage>
        <taxon>Bacteria</taxon>
        <taxon>Pseudomonadati</taxon>
        <taxon>Planctomycetota</taxon>
        <taxon>Planctomycetia</taxon>
        <taxon>Pirellulales</taxon>
        <taxon>Pirellulaceae</taxon>
        <taxon>Rubripirellula</taxon>
    </lineage>
</organism>
<gene>
    <name evidence="1" type="ORF">K227x_57900</name>
</gene>
<accession>A0A517NJZ7</accession>
<proteinExistence type="predicted"/>
<dbReference type="RefSeq" id="WP_145175210.1">
    <property type="nucleotide sequence ID" value="NZ_CP036525.1"/>
</dbReference>